<feature type="compositionally biased region" description="Basic and acidic residues" evidence="1">
    <location>
        <begin position="763"/>
        <end position="774"/>
    </location>
</feature>
<evidence type="ECO:0000256" key="1">
    <source>
        <dbReference type="SAM" id="MobiDB-lite"/>
    </source>
</evidence>
<feature type="compositionally biased region" description="Basic and acidic residues" evidence="1">
    <location>
        <begin position="632"/>
        <end position="643"/>
    </location>
</feature>
<feature type="compositionally biased region" description="Basic and acidic residues" evidence="1">
    <location>
        <begin position="707"/>
        <end position="720"/>
    </location>
</feature>
<feature type="region of interest" description="Disordered" evidence="1">
    <location>
        <begin position="601"/>
        <end position="644"/>
    </location>
</feature>
<feature type="compositionally biased region" description="Low complexity" evidence="1">
    <location>
        <begin position="752"/>
        <end position="762"/>
    </location>
</feature>
<dbReference type="Proteomes" id="UP001152799">
    <property type="component" value="Chromosome 1"/>
</dbReference>
<dbReference type="AlphaFoldDB" id="A0A9N9MBI5"/>
<feature type="region of interest" description="Disordered" evidence="1">
    <location>
        <begin position="69"/>
        <end position="89"/>
    </location>
</feature>
<feature type="compositionally biased region" description="Low complexity" evidence="1">
    <location>
        <begin position="621"/>
        <end position="631"/>
    </location>
</feature>
<dbReference type="OrthoDB" id="7450257at2759"/>
<feature type="region of interest" description="Disordered" evidence="1">
    <location>
        <begin position="707"/>
        <end position="794"/>
    </location>
</feature>
<organism evidence="3 4">
    <name type="scientific">Ceutorhynchus assimilis</name>
    <name type="common">cabbage seed weevil</name>
    <dbReference type="NCBI Taxonomy" id="467358"/>
    <lineage>
        <taxon>Eukaryota</taxon>
        <taxon>Metazoa</taxon>
        <taxon>Ecdysozoa</taxon>
        <taxon>Arthropoda</taxon>
        <taxon>Hexapoda</taxon>
        <taxon>Insecta</taxon>
        <taxon>Pterygota</taxon>
        <taxon>Neoptera</taxon>
        <taxon>Endopterygota</taxon>
        <taxon>Coleoptera</taxon>
        <taxon>Polyphaga</taxon>
        <taxon>Cucujiformia</taxon>
        <taxon>Curculionidae</taxon>
        <taxon>Ceutorhynchinae</taxon>
        <taxon>Ceutorhynchus</taxon>
    </lineage>
</organism>
<gene>
    <name evidence="3" type="ORF">CEUTPL_LOCUS932</name>
</gene>
<dbReference type="Pfam" id="PF26100">
    <property type="entry name" value="RAG1_RNase_H"/>
    <property type="match status" value="1"/>
</dbReference>
<accession>A0A9N9MBI5</accession>
<protein>
    <recommendedName>
        <fullName evidence="2">V(D)J recombination-activating protein 1 RNase H domain-containing protein</fullName>
    </recommendedName>
</protein>
<evidence type="ECO:0000313" key="4">
    <source>
        <dbReference type="Proteomes" id="UP001152799"/>
    </source>
</evidence>
<feature type="compositionally biased region" description="Basic and acidic residues" evidence="1">
    <location>
        <begin position="72"/>
        <end position="89"/>
    </location>
</feature>
<evidence type="ECO:0000313" key="3">
    <source>
        <dbReference type="EMBL" id="CAG9760196.1"/>
    </source>
</evidence>
<reference evidence="3" key="1">
    <citation type="submission" date="2022-01" db="EMBL/GenBank/DDBJ databases">
        <authorList>
            <person name="King R."/>
        </authorList>
    </citation>
    <scope>NUCLEOTIDE SEQUENCE</scope>
</reference>
<name>A0A9N9MBI5_9CUCU</name>
<dbReference type="EMBL" id="OU892277">
    <property type="protein sequence ID" value="CAG9760196.1"/>
    <property type="molecule type" value="Genomic_DNA"/>
</dbReference>
<feature type="domain" description="V(D)J recombination-activating protein 1 RNase H" evidence="2">
    <location>
        <begin position="239"/>
        <end position="355"/>
    </location>
</feature>
<proteinExistence type="predicted"/>
<sequence>MDFQEPGPSGMKMFSRRQLFDLMRQQNLPSITKGLEFLENYLIGYDNYSDDQIKEENFEIPRAIHKTGRPHKTFDGLSERSKRRKTEEMRASVDSQMLTFATQVKLRCEGKRDVSKIVKEVTGSQTEAEKYKKAYSCYEKEKSRITVLQALSMFVEANLSQKQYEIIRSTAKGVFPCYSLLQKAKKDCYPAKESFIVTETLAETNLQSLLNHTVERLLIYLEEVLQSLGQEERKSLLLICKWGCDGSQQAQFKQKFESETGSDTNIFQSSFVPLQLICEVNKKIIWQNPTPSSPRYCRPIRIRFVKESVNTTKEEISYVEEATNLLEPTRVTLFHADFSVRHKMMLTMIDGKICNAATDTTSTMKCYICGLTSKDFNNLQINREVNTEVLKFGLSILHARIRIFESLLHVSYKLTIKKWRLQSEAEKETIKQRKIQIQHNFRNQMGLIVDIPKPGFGSTNDGNTSRRFFADPEAAAEITGIDFNLIYRFKVILETISSGHRINEEKFHEYCMDTAKIYVDLYPWHPMTPTMHKILMHSATVIKNALLPIGQLSEEAAEARNKHFRQYRQNFARKFSRVSCNLDVINRLLLSSDPLLSKEPKLATAQGPEPATSEPLTSSGAPFVAPRAAAEPAKEEKPVEKSPEGISAEPMKVIVGLLLIATASLVFPLGDSEVPKPQEPLMKVIIGLLLIATASLVFPLGDSEVPKPQEPLKAKSDGKAQEQALPASEEPKLATAQGPEPATSEPLTSSGAPFVAPRAAAEPAKEEKPVEKSPEGISAEPVALPQPAAVPEAA</sequence>
<keyword evidence="4" id="KW-1185">Reference proteome</keyword>
<evidence type="ECO:0000259" key="2">
    <source>
        <dbReference type="Pfam" id="PF26100"/>
    </source>
</evidence>
<dbReference type="InterPro" id="IPR058554">
    <property type="entry name" value="RAG1_RNase_H"/>
</dbReference>